<proteinExistence type="predicted"/>
<organism evidence="3 4">
    <name type="scientific">Neobacillus cucumis</name>
    <dbReference type="NCBI Taxonomy" id="1740721"/>
    <lineage>
        <taxon>Bacteria</taxon>
        <taxon>Bacillati</taxon>
        <taxon>Bacillota</taxon>
        <taxon>Bacilli</taxon>
        <taxon>Bacillales</taxon>
        <taxon>Bacillaceae</taxon>
        <taxon>Neobacillus</taxon>
    </lineage>
</organism>
<dbReference type="GO" id="GO:0016791">
    <property type="term" value="F:phosphatase activity"/>
    <property type="evidence" value="ECO:0007669"/>
    <property type="project" value="TreeGrafter"/>
</dbReference>
<evidence type="ECO:0000259" key="2">
    <source>
        <dbReference type="SMART" id="SM00331"/>
    </source>
</evidence>
<protein>
    <submittedName>
        <fullName evidence="3">Phosphoserine phosphatase</fullName>
    </submittedName>
</protein>
<dbReference type="Proteomes" id="UP000234950">
    <property type="component" value="Unassembled WGS sequence"/>
</dbReference>
<dbReference type="OrthoDB" id="311592at2"/>
<feature type="domain" description="PPM-type phosphatase" evidence="2">
    <location>
        <begin position="119"/>
        <end position="333"/>
    </location>
</feature>
<dbReference type="EMBL" id="PGVE01000042">
    <property type="protein sequence ID" value="PLS04863.1"/>
    <property type="molecule type" value="Genomic_DNA"/>
</dbReference>
<sequence length="334" mass="38498">MDFKQILESSYREILRRYIEESSEAALYQGQMFSRKSIKQQISPEEIISIHCKVLKDLYPDIREEILASFDFLIEFMMNYGLAYQEHQSLRDKQFEIKSEIEIAASIQENLLETPIPKLEEVDIGALSIPAKKINGDFYRFVEDGKSISIAIADVIGKGIPAALCMSMIKYAMDNLPKCRNNPNDVLTNLNRVVESNLDSSMFITMFYGIYDFNKHSFTYAAAGHEQGFYYHASSQSFEDLETRGMVLGVEPNITYEQYEKKVKPGDMIVLLSDGVTESRTENGFIERSVITDIIQSTMHLSAQEMVENIYRQIERLQNFEIRDDFTLIIIKRV</sequence>
<dbReference type="Pfam" id="PF07228">
    <property type="entry name" value="SpoIIE"/>
    <property type="match status" value="1"/>
</dbReference>
<accession>A0A2N5HH93</accession>
<keyword evidence="4" id="KW-1185">Reference proteome</keyword>
<dbReference type="FunFam" id="3.60.40.10:FF:000045">
    <property type="entry name" value="Stage II sporulation protein E"/>
    <property type="match status" value="1"/>
</dbReference>
<dbReference type="SUPFAM" id="SSF101215">
    <property type="entry name" value="KaiA/RbsU domain"/>
    <property type="match status" value="1"/>
</dbReference>
<dbReference type="PANTHER" id="PTHR43156:SF15">
    <property type="entry name" value="PHOSPHOSERINE PHOSPHATASE RSBU"/>
    <property type="match status" value="1"/>
</dbReference>
<dbReference type="InterPro" id="IPR052016">
    <property type="entry name" value="Bact_Sigma-Reg"/>
</dbReference>
<dbReference type="AlphaFoldDB" id="A0A2N5HH93"/>
<evidence type="ECO:0000256" key="1">
    <source>
        <dbReference type="ARBA" id="ARBA00022801"/>
    </source>
</evidence>
<keyword evidence="1" id="KW-0378">Hydrolase</keyword>
<reference evidence="3 4" key="1">
    <citation type="submission" date="2017-11" db="EMBL/GenBank/DDBJ databases">
        <title>Comparitive Functional Genomics of Dry Heat Resistant strains isolated from the Viking Spacecraft.</title>
        <authorList>
            <person name="Seuylemezian A."/>
            <person name="Cooper K."/>
            <person name="Vaishampayan P."/>
        </authorList>
    </citation>
    <scope>NUCLEOTIDE SEQUENCE [LARGE SCALE GENOMIC DNA]</scope>
    <source>
        <strain evidence="3 4">V32-6</strain>
    </source>
</reference>
<dbReference type="InterPro" id="IPR017944">
    <property type="entry name" value="KaiA/RbsU_helical_domain_sf"/>
</dbReference>
<name>A0A2N5HH93_9BACI</name>
<dbReference type="Gene3D" id="3.60.40.10">
    <property type="entry name" value="PPM-type phosphatase domain"/>
    <property type="match status" value="1"/>
</dbReference>
<comment type="caution">
    <text evidence="3">The sequence shown here is derived from an EMBL/GenBank/DDBJ whole genome shotgun (WGS) entry which is preliminary data.</text>
</comment>
<dbReference type="InterPro" id="IPR036457">
    <property type="entry name" value="PPM-type-like_dom_sf"/>
</dbReference>
<dbReference type="InterPro" id="IPR014787">
    <property type="entry name" value="PSer_Pase_RsbU_N"/>
</dbReference>
<dbReference type="RefSeq" id="WP_101648040.1">
    <property type="nucleotide sequence ID" value="NZ_PGVE01000042.1"/>
</dbReference>
<dbReference type="Gene3D" id="1.10.1240.30">
    <property type="entry name" value="KaiA/RbsU domain"/>
    <property type="match status" value="1"/>
</dbReference>
<evidence type="ECO:0000313" key="4">
    <source>
        <dbReference type="Proteomes" id="UP000234950"/>
    </source>
</evidence>
<evidence type="ECO:0000313" key="3">
    <source>
        <dbReference type="EMBL" id="PLS04863.1"/>
    </source>
</evidence>
<dbReference type="PANTHER" id="PTHR43156">
    <property type="entry name" value="STAGE II SPORULATION PROTEIN E-RELATED"/>
    <property type="match status" value="1"/>
</dbReference>
<dbReference type="SUPFAM" id="SSF81606">
    <property type="entry name" value="PP2C-like"/>
    <property type="match status" value="1"/>
</dbReference>
<dbReference type="InterPro" id="IPR001932">
    <property type="entry name" value="PPM-type_phosphatase-like_dom"/>
</dbReference>
<gene>
    <name evidence="3" type="ORF">CVD27_11495</name>
</gene>
<dbReference type="Pfam" id="PF08673">
    <property type="entry name" value="RsbU_N"/>
    <property type="match status" value="1"/>
</dbReference>
<dbReference type="SMART" id="SM00331">
    <property type="entry name" value="PP2C_SIG"/>
    <property type="match status" value="1"/>
</dbReference>